<dbReference type="AlphaFoldDB" id="A0A4R6MGM4"/>
<dbReference type="Proteomes" id="UP000294656">
    <property type="component" value="Unassembled WGS sequence"/>
</dbReference>
<sequence length="343" mass="38574">MIDITLFVDSCGVGGIETHIVQLAKALKANAILVQVVLWQRYAQEPHVIESSLSQEAIPVFYADGSLQRLRDLTHSNGTLHTHGYKANLIGKFGHYFGWWKTVPTHHNGDLGTGKLKLYVKLDEMTSQLFSPISVSQEIFHRLHHKGIKLKNFVNYDPSLKPQTRKDNTQRVAFVGRLSDEKDPTTFCRLAEQFLDHDCEFHVYGAGAMLDELKETFSHIEFHGQTSMESEWEKIDLLCITSKTEGLPLAALEAMSRGIPIVAFGVGDLPEVIKDGVNGWLIPSGDINQLQIAIKQWLSLQPFQLAGMMYQAERIVKDEYSQEVVLPQLLSHYPSDPSGRANH</sequence>
<protein>
    <submittedName>
        <fullName evidence="1">Uncharacterized protein</fullName>
    </submittedName>
</protein>
<dbReference type="OrthoDB" id="9768937at2"/>
<accession>A0A4R6MGM4</accession>
<evidence type="ECO:0000313" key="2">
    <source>
        <dbReference type="Proteomes" id="UP000294656"/>
    </source>
</evidence>
<dbReference type="Pfam" id="PF13692">
    <property type="entry name" value="Glyco_trans_1_4"/>
    <property type="match status" value="1"/>
</dbReference>
<proteinExistence type="predicted"/>
<name>A0A4R6MGM4_9GAMM</name>
<organism evidence="1 2">
    <name type="scientific">Marinomonas balearica</name>
    <dbReference type="NCBI Taxonomy" id="491947"/>
    <lineage>
        <taxon>Bacteria</taxon>
        <taxon>Pseudomonadati</taxon>
        <taxon>Pseudomonadota</taxon>
        <taxon>Gammaproteobacteria</taxon>
        <taxon>Oceanospirillales</taxon>
        <taxon>Oceanospirillaceae</taxon>
        <taxon>Marinomonas</taxon>
    </lineage>
</organism>
<dbReference type="RefSeq" id="WP_133502111.1">
    <property type="nucleotide sequence ID" value="NZ_SNXC01000003.1"/>
</dbReference>
<dbReference type="EMBL" id="SNXC01000003">
    <property type="protein sequence ID" value="TDP01062.1"/>
    <property type="molecule type" value="Genomic_DNA"/>
</dbReference>
<dbReference type="CDD" id="cd03801">
    <property type="entry name" value="GT4_PimA-like"/>
    <property type="match status" value="1"/>
</dbReference>
<dbReference type="SUPFAM" id="SSF53756">
    <property type="entry name" value="UDP-Glycosyltransferase/glycogen phosphorylase"/>
    <property type="match status" value="1"/>
</dbReference>
<comment type="caution">
    <text evidence="1">The sequence shown here is derived from an EMBL/GenBank/DDBJ whole genome shotgun (WGS) entry which is preliminary data.</text>
</comment>
<dbReference type="PANTHER" id="PTHR12526">
    <property type="entry name" value="GLYCOSYLTRANSFERASE"/>
    <property type="match status" value="1"/>
</dbReference>
<dbReference type="Gene3D" id="3.40.50.2000">
    <property type="entry name" value="Glycogen Phosphorylase B"/>
    <property type="match status" value="2"/>
</dbReference>
<evidence type="ECO:0000313" key="1">
    <source>
        <dbReference type="EMBL" id="TDP01062.1"/>
    </source>
</evidence>
<keyword evidence="2" id="KW-1185">Reference proteome</keyword>
<dbReference type="PANTHER" id="PTHR12526:SF638">
    <property type="entry name" value="SPORE COAT PROTEIN SA"/>
    <property type="match status" value="1"/>
</dbReference>
<reference evidence="1 2" key="1">
    <citation type="submission" date="2019-03" db="EMBL/GenBank/DDBJ databases">
        <title>Genomic Encyclopedia of Type Strains, Phase III (KMG-III): the genomes of soil and plant-associated and newly described type strains.</title>
        <authorList>
            <person name="Whitman W."/>
        </authorList>
    </citation>
    <scope>NUCLEOTIDE SEQUENCE [LARGE SCALE GENOMIC DNA]</scope>
    <source>
        <strain evidence="1 2">CECT 7378</strain>
    </source>
</reference>
<dbReference type="GO" id="GO:0016757">
    <property type="term" value="F:glycosyltransferase activity"/>
    <property type="evidence" value="ECO:0007669"/>
    <property type="project" value="TreeGrafter"/>
</dbReference>
<gene>
    <name evidence="1" type="ORF">DFP79_0214</name>
</gene>